<name>Q74EI9_GEOSL</name>
<dbReference type="eggNOG" id="ENOG502ZC8H">
    <property type="taxonomic scope" value="Bacteria"/>
</dbReference>
<reference evidence="2 3" key="1">
    <citation type="journal article" date="2003" name="Science">
        <title>Genome of Geobacter sulfurreducens: metal reduction in subsurface environments.</title>
        <authorList>
            <person name="Methe B.A."/>
            <person name="Nelson K.E."/>
            <person name="Eisen J.A."/>
            <person name="Paulsen I.T."/>
            <person name="Nelson W."/>
            <person name="Heidelberg J.F."/>
            <person name="Wu D."/>
            <person name="Wu M."/>
            <person name="Ward N."/>
            <person name="Beanan M.J."/>
            <person name="Dodson R.J."/>
            <person name="Madupu R."/>
            <person name="Brinkac L.M."/>
            <person name="Daugherty S.C."/>
            <person name="DeBoy R.T."/>
            <person name="Durkin A.S."/>
            <person name="Gwinn M."/>
            <person name="Kolonay J.F."/>
            <person name="Sullivan S.A."/>
            <person name="Haft D.H."/>
            <person name="Selengut J."/>
            <person name="Davidsen T.M."/>
            <person name="Zafar N."/>
            <person name="White O."/>
            <person name="Tran B."/>
            <person name="Romero C."/>
            <person name="Forberger H.A."/>
            <person name="Weidman J."/>
            <person name="Khouri H."/>
            <person name="Feldblyum T.V."/>
            <person name="Utterback T.R."/>
            <person name="Van Aken S.E."/>
            <person name="Lovley D.R."/>
            <person name="Fraser C.M."/>
        </authorList>
    </citation>
    <scope>NUCLEOTIDE SEQUENCE [LARGE SCALE GENOMIC DNA]</scope>
    <source>
        <strain evidence="3">ATCC 51573 / DSM 12127 / PCA</strain>
    </source>
</reference>
<dbReference type="KEGG" id="gsu:GSU0973"/>
<evidence type="ECO:0000259" key="1">
    <source>
        <dbReference type="Pfam" id="PF14065"/>
    </source>
</evidence>
<evidence type="ECO:0000313" key="3">
    <source>
        <dbReference type="Proteomes" id="UP000000577"/>
    </source>
</evidence>
<dbReference type="InParanoid" id="Q74EI9"/>
<dbReference type="Pfam" id="PF14065">
    <property type="entry name" value="Pvc16_N"/>
    <property type="match status" value="1"/>
</dbReference>
<dbReference type="EMBL" id="AE017180">
    <property type="protein sequence ID" value="AAR34300.1"/>
    <property type="molecule type" value="Genomic_DNA"/>
</dbReference>
<sequence>MSDYTVIADIGATLIGLLRESMGDLLSADAIALLSPAELEGQDIRLTLFLYAVSENPHLKNAPAPPASPGIRRAPPLHLDLSYLLTAHGSRLITDRTERSLEEHRILGRAMRVLYDNSLLTGSVLKGGLAGSTAQFRVNLQPLALDDLSKIWTALPNNALKASAGYQVTPVAIDSTRSTGGKPVVERTLEYYQKGAGL</sequence>
<keyword evidence="3" id="KW-1185">Reference proteome</keyword>
<protein>
    <recommendedName>
        <fullName evidence="1">Pvc16 N-terminal domain-containing protein</fullName>
    </recommendedName>
</protein>
<dbReference type="HOGENOM" id="CLU_116582_0_0_7"/>
<dbReference type="STRING" id="243231.GSU0973"/>
<accession>Q74EI9</accession>
<organism evidence="2 3">
    <name type="scientific">Geobacter sulfurreducens (strain ATCC 51573 / DSM 12127 / PCA)</name>
    <dbReference type="NCBI Taxonomy" id="243231"/>
    <lineage>
        <taxon>Bacteria</taxon>
        <taxon>Pseudomonadati</taxon>
        <taxon>Thermodesulfobacteriota</taxon>
        <taxon>Desulfuromonadia</taxon>
        <taxon>Geobacterales</taxon>
        <taxon>Geobacteraceae</taxon>
        <taxon>Geobacter</taxon>
    </lineage>
</organism>
<dbReference type="AlphaFoldDB" id="Q74EI9"/>
<dbReference type="Proteomes" id="UP000000577">
    <property type="component" value="Chromosome"/>
</dbReference>
<dbReference type="OrthoDB" id="527247at2"/>
<dbReference type="EnsemblBacteria" id="AAR34300">
    <property type="protein sequence ID" value="AAR34300"/>
    <property type="gene ID" value="GSU0973"/>
</dbReference>
<proteinExistence type="predicted"/>
<dbReference type="InterPro" id="IPR025351">
    <property type="entry name" value="Pvc16_N"/>
</dbReference>
<reference evidence="2 3" key="2">
    <citation type="journal article" date="2012" name="BMC Genomics">
        <title>Comparative genomic analysis of Geobacter sulfurreducens KN400, a strain with enhanced capacity for extracellular electron transfer and electricity production.</title>
        <authorList>
            <person name="Butler J.E."/>
            <person name="Young N.D."/>
            <person name="Aklujkar M."/>
            <person name="Lovley D.R."/>
        </authorList>
    </citation>
    <scope>NUCLEOTIDE SEQUENCE [LARGE SCALE GENOMIC DNA]</scope>
    <source>
        <strain evidence="3">ATCC 51573 / DSM 12127 / PCA</strain>
    </source>
</reference>
<feature type="domain" description="Pvc16 N-terminal" evidence="1">
    <location>
        <begin position="10"/>
        <end position="186"/>
    </location>
</feature>
<dbReference type="PATRIC" id="fig|243231.5.peg.975"/>
<evidence type="ECO:0000313" key="2">
    <source>
        <dbReference type="EMBL" id="AAR34300.1"/>
    </source>
</evidence>
<gene>
    <name evidence="2" type="ordered locus">GSU0973</name>
</gene>
<dbReference type="RefSeq" id="WP_010941640.1">
    <property type="nucleotide sequence ID" value="NC_002939.5"/>
</dbReference>